<gene>
    <name evidence="3" type="ORF">WJX73_000050</name>
</gene>
<feature type="transmembrane region" description="Helical" evidence="1">
    <location>
        <begin position="126"/>
        <end position="154"/>
    </location>
</feature>
<accession>A0AAW1NLT8</accession>
<dbReference type="InterPro" id="IPR007117">
    <property type="entry name" value="Expansin_CBD"/>
</dbReference>
<keyword evidence="4" id="KW-1185">Reference proteome</keyword>
<name>A0AAW1NLT8_9CHLO</name>
<dbReference type="GO" id="GO:0016020">
    <property type="term" value="C:membrane"/>
    <property type="evidence" value="ECO:0007669"/>
    <property type="project" value="TreeGrafter"/>
</dbReference>
<sequence>MAYHGAWHNTAAWLYLSSHGLYGLLWALKSQVFPDKRFLAPAGAGVGLITWSMLSAYWFSPWIIARDNVQPPAWYLGACMASFGVGVFMHFCSDMQKHVQLQLRPGKLVNTTLWAHCRNPNYFGELLIYTGFTALSMHWGPLTFLAAVVVLFWIPQMRQKDKSLSRYPEFAEWKARSSLFIPFVW</sequence>
<dbReference type="InterPro" id="IPR010721">
    <property type="entry name" value="UstE-like"/>
</dbReference>
<dbReference type="PANTHER" id="PTHR32251">
    <property type="entry name" value="3-OXO-5-ALPHA-STEROID 4-DEHYDROGENASE"/>
    <property type="match status" value="1"/>
</dbReference>
<evidence type="ECO:0000256" key="1">
    <source>
        <dbReference type="SAM" id="Phobius"/>
    </source>
</evidence>
<dbReference type="Pfam" id="PF06966">
    <property type="entry name" value="DUF1295"/>
    <property type="match status" value="1"/>
</dbReference>
<keyword evidence="1" id="KW-1133">Transmembrane helix</keyword>
<feature type="domain" description="Expansin-like CBD" evidence="2">
    <location>
        <begin position="1"/>
        <end position="82"/>
    </location>
</feature>
<dbReference type="Gene3D" id="1.20.120.1630">
    <property type="match status" value="1"/>
</dbReference>
<evidence type="ECO:0000313" key="3">
    <source>
        <dbReference type="EMBL" id="KAK9785852.1"/>
    </source>
</evidence>
<feature type="transmembrane region" description="Helical" evidence="1">
    <location>
        <begin position="38"/>
        <end position="60"/>
    </location>
</feature>
<feature type="transmembrane region" description="Helical" evidence="1">
    <location>
        <begin position="72"/>
        <end position="92"/>
    </location>
</feature>
<reference evidence="3 4" key="1">
    <citation type="journal article" date="2024" name="Nat. Commun.">
        <title>Phylogenomics reveals the evolutionary origins of lichenization in chlorophyte algae.</title>
        <authorList>
            <person name="Puginier C."/>
            <person name="Libourel C."/>
            <person name="Otte J."/>
            <person name="Skaloud P."/>
            <person name="Haon M."/>
            <person name="Grisel S."/>
            <person name="Petersen M."/>
            <person name="Berrin J.G."/>
            <person name="Delaux P.M."/>
            <person name="Dal Grande F."/>
            <person name="Keller J."/>
        </authorList>
    </citation>
    <scope>NUCLEOTIDE SEQUENCE [LARGE SCALE GENOMIC DNA]</scope>
    <source>
        <strain evidence="3 4">SAG 2036</strain>
    </source>
</reference>
<comment type="caution">
    <text evidence="3">The sequence shown here is derived from an EMBL/GenBank/DDBJ whole genome shotgun (WGS) entry which is preliminary data.</text>
</comment>
<keyword evidence="1" id="KW-0472">Membrane</keyword>
<keyword evidence="1" id="KW-0812">Transmembrane</keyword>
<organism evidence="3 4">
    <name type="scientific">Symbiochloris irregularis</name>
    <dbReference type="NCBI Taxonomy" id="706552"/>
    <lineage>
        <taxon>Eukaryota</taxon>
        <taxon>Viridiplantae</taxon>
        <taxon>Chlorophyta</taxon>
        <taxon>core chlorophytes</taxon>
        <taxon>Trebouxiophyceae</taxon>
        <taxon>Trebouxiales</taxon>
        <taxon>Trebouxiaceae</taxon>
        <taxon>Symbiochloris</taxon>
    </lineage>
</organism>
<dbReference type="PANTHER" id="PTHR32251:SF33">
    <property type="entry name" value="STEROID 5-ALPHA REDUCTASE C-TERMINAL DOMAIN-CONTAINING PROTEIN"/>
    <property type="match status" value="1"/>
</dbReference>
<dbReference type="AlphaFoldDB" id="A0AAW1NLT8"/>
<evidence type="ECO:0000313" key="4">
    <source>
        <dbReference type="Proteomes" id="UP001465755"/>
    </source>
</evidence>
<proteinExistence type="predicted"/>
<evidence type="ECO:0000259" key="2">
    <source>
        <dbReference type="PROSITE" id="PS50843"/>
    </source>
</evidence>
<protein>
    <recommendedName>
        <fullName evidence="2">Expansin-like CBD domain-containing protein</fullName>
    </recommendedName>
</protein>
<dbReference type="Proteomes" id="UP001465755">
    <property type="component" value="Unassembled WGS sequence"/>
</dbReference>
<feature type="transmembrane region" description="Helical" evidence="1">
    <location>
        <begin position="6"/>
        <end position="26"/>
    </location>
</feature>
<dbReference type="EMBL" id="JALJOQ010000290">
    <property type="protein sequence ID" value="KAK9785852.1"/>
    <property type="molecule type" value="Genomic_DNA"/>
</dbReference>
<dbReference type="PROSITE" id="PS50244">
    <property type="entry name" value="S5A_REDUCTASE"/>
    <property type="match status" value="1"/>
</dbReference>
<dbReference type="PROSITE" id="PS50843">
    <property type="entry name" value="EXPANSIN_CBD"/>
    <property type="match status" value="1"/>
</dbReference>